<organism evidence="1 2">
    <name type="scientific">Elysia crispata</name>
    <name type="common">lettuce slug</name>
    <dbReference type="NCBI Taxonomy" id="231223"/>
    <lineage>
        <taxon>Eukaryota</taxon>
        <taxon>Metazoa</taxon>
        <taxon>Spiralia</taxon>
        <taxon>Lophotrochozoa</taxon>
        <taxon>Mollusca</taxon>
        <taxon>Gastropoda</taxon>
        <taxon>Heterobranchia</taxon>
        <taxon>Euthyneura</taxon>
        <taxon>Panpulmonata</taxon>
        <taxon>Sacoglossa</taxon>
        <taxon>Placobranchoidea</taxon>
        <taxon>Plakobranchidae</taxon>
        <taxon>Elysia</taxon>
    </lineage>
</organism>
<keyword evidence="2" id="KW-1185">Reference proteome</keyword>
<evidence type="ECO:0000313" key="1">
    <source>
        <dbReference type="EMBL" id="KAK3752105.1"/>
    </source>
</evidence>
<dbReference type="Proteomes" id="UP001283361">
    <property type="component" value="Unassembled WGS sequence"/>
</dbReference>
<proteinExistence type="predicted"/>
<gene>
    <name evidence="1" type="ORF">RRG08_014382</name>
</gene>
<comment type="caution">
    <text evidence="1">The sequence shown here is derived from an EMBL/GenBank/DDBJ whole genome shotgun (WGS) entry which is preliminary data.</text>
</comment>
<protein>
    <submittedName>
        <fullName evidence="1">Uncharacterized protein</fullName>
    </submittedName>
</protein>
<dbReference type="EMBL" id="JAWDGP010005786">
    <property type="protein sequence ID" value="KAK3752105.1"/>
    <property type="molecule type" value="Genomic_DNA"/>
</dbReference>
<dbReference type="AlphaFoldDB" id="A0AAE0YNN4"/>
<evidence type="ECO:0000313" key="2">
    <source>
        <dbReference type="Proteomes" id="UP001283361"/>
    </source>
</evidence>
<reference evidence="1" key="1">
    <citation type="journal article" date="2023" name="G3 (Bethesda)">
        <title>A reference genome for the long-term kleptoplast-retaining sea slug Elysia crispata morphotype clarki.</title>
        <authorList>
            <person name="Eastman K.E."/>
            <person name="Pendleton A.L."/>
            <person name="Shaikh M.A."/>
            <person name="Suttiyut T."/>
            <person name="Ogas R."/>
            <person name="Tomko P."/>
            <person name="Gavelis G."/>
            <person name="Widhalm J.R."/>
            <person name="Wisecaver J.H."/>
        </authorList>
    </citation>
    <scope>NUCLEOTIDE SEQUENCE</scope>
    <source>
        <strain evidence="1">ECLA1</strain>
    </source>
</reference>
<name>A0AAE0YNN4_9GAST</name>
<accession>A0AAE0YNN4</accession>
<sequence length="71" mass="7669">MLQCVFISLHATITGGGLPYNTYRTAVCQILQHDTCSALNLTDQRPGVLVGDKGEVRLSSMEEEGSRAEGE</sequence>